<proteinExistence type="predicted"/>
<accession>A0AAV3SP73</accession>
<reference evidence="1" key="2">
    <citation type="submission" date="2023-12" db="EMBL/GenBank/DDBJ databases">
        <authorList>
            <person name="Sun Q."/>
            <person name="Inoue M."/>
        </authorList>
    </citation>
    <scope>NUCLEOTIDE SEQUENCE</scope>
    <source>
        <strain evidence="1">JCM 14265</strain>
    </source>
</reference>
<evidence type="ECO:0000313" key="2">
    <source>
        <dbReference type="EMBL" id="MEZ3165901.1"/>
    </source>
</evidence>
<reference evidence="2 4" key="3">
    <citation type="submission" date="2024-06" db="EMBL/GenBank/DDBJ databases">
        <title>Halorubrum miltondacostae sp. nov., a potential PHA producer isolated from an inland solar saltern in Rio Maior, Portugal.</title>
        <authorList>
            <person name="Albuquerque L."/>
            <person name="Viver T."/>
            <person name="Barroso C."/>
            <person name="Claudino R."/>
            <person name="Galvan M."/>
            <person name="Simoes G."/>
            <person name="Lobo Da Cunha A."/>
            <person name="Egas C."/>
        </authorList>
    </citation>
    <scope>NUCLEOTIDE SEQUENCE [LARGE SCALE GENOMIC DNA]</scope>
    <source>
        <strain evidence="2 4">DSM 18646</strain>
    </source>
</reference>
<comment type="caution">
    <text evidence="1">The sequence shown here is derived from an EMBL/GenBank/DDBJ whole genome shotgun (WGS) entry which is preliminary data.</text>
</comment>
<evidence type="ECO:0000313" key="3">
    <source>
        <dbReference type="Proteomes" id="UP001501425"/>
    </source>
</evidence>
<dbReference type="Pfam" id="PF24111">
    <property type="entry name" value="DUF7386"/>
    <property type="match status" value="1"/>
</dbReference>
<dbReference type="Proteomes" id="UP001567571">
    <property type="component" value="Unassembled WGS sequence"/>
</dbReference>
<keyword evidence="4" id="KW-1185">Reference proteome</keyword>
<organism evidence="1 3">
    <name type="scientific">Halorubrum ejinorense</name>
    <dbReference type="NCBI Taxonomy" id="425309"/>
    <lineage>
        <taxon>Archaea</taxon>
        <taxon>Methanobacteriati</taxon>
        <taxon>Methanobacteriota</taxon>
        <taxon>Stenosarchaea group</taxon>
        <taxon>Halobacteria</taxon>
        <taxon>Halobacteriales</taxon>
        <taxon>Haloferacaceae</taxon>
        <taxon>Halorubrum</taxon>
    </lineage>
</organism>
<dbReference type="EMBL" id="BAAADQ010000001">
    <property type="protein sequence ID" value="GAA0532349.1"/>
    <property type="molecule type" value="Genomic_DNA"/>
</dbReference>
<dbReference type="RefSeq" id="WP_343776162.1">
    <property type="nucleotide sequence ID" value="NZ_BAAADQ010000001.1"/>
</dbReference>
<dbReference type="InterPro" id="IPR055810">
    <property type="entry name" value="DUF7386"/>
</dbReference>
<reference evidence="1" key="1">
    <citation type="journal article" date="2014" name="Int. J. Syst. Evol. Microbiol.">
        <title>Complete genome sequence of Corynebacterium casei LMG S-19264T (=DSM 44701T), isolated from a smear-ripened cheese.</title>
        <authorList>
            <consortium name="US DOE Joint Genome Institute (JGI-PGF)"/>
            <person name="Walter F."/>
            <person name="Albersmeier A."/>
            <person name="Kalinowski J."/>
            <person name="Ruckert C."/>
        </authorList>
    </citation>
    <scope>NUCLEOTIDE SEQUENCE</scope>
    <source>
        <strain evidence="1">JCM 14265</strain>
    </source>
</reference>
<dbReference type="EMBL" id="JBEDNW010000001">
    <property type="protein sequence ID" value="MEZ3165901.1"/>
    <property type="molecule type" value="Genomic_DNA"/>
</dbReference>
<dbReference type="Proteomes" id="UP001501425">
    <property type="component" value="Unassembled WGS sequence"/>
</dbReference>
<evidence type="ECO:0000313" key="4">
    <source>
        <dbReference type="Proteomes" id="UP001567571"/>
    </source>
</evidence>
<dbReference type="AlphaFoldDB" id="A0AAV3SP73"/>
<protein>
    <submittedName>
        <fullName evidence="1">Uncharacterized protein</fullName>
    </submittedName>
</protein>
<gene>
    <name evidence="2" type="ORF">ABNG02_01005</name>
    <name evidence="1" type="ORF">GCM10008994_03850</name>
</gene>
<evidence type="ECO:0000313" key="1">
    <source>
        <dbReference type="EMBL" id="GAA0532349.1"/>
    </source>
</evidence>
<sequence length="69" mass="7624">MICQARINVTDEREFQLENGTGVSAKSPDDDSPMSVVIDAPLAHLIHPQENICEACDEIDPVTIQQFNI</sequence>
<name>A0AAV3SP73_9EURY</name>